<evidence type="ECO:0000256" key="2">
    <source>
        <dbReference type="RuleBase" id="RU003749"/>
    </source>
</evidence>
<dbReference type="InterPro" id="IPR036513">
    <property type="entry name" value="STAS_dom_sf"/>
</dbReference>
<dbReference type="SUPFAM" id="SSF52091">
    <property type="entry name" value="SpoIIaa-like"/>
    <property type="match status" value="1"/>
</dbReference>
<evidence type="ECO:0000313" key="5">
    <source>
        <dbReference type="Proteomes" id="UP000186868"/>
    </source>
</evidence>
<keyword evidence="5" id="KW-1185">Reference proteome</keyword>
<dbReference type="PROSITE" id="PS50801">
    <property type="entry name" value="STAS"/>
    <property type="match status" value="1"/>
</dbReference>
<dbReference type="InterPro" id="IPR003658">
    <property type="entry name" value="Anti-sigma_ant"/>
</dbReference>
<dbReference type="GO" id="GO:0043856">
    <property type="term" value="F:anti-sigma factor antagonist activity"/>
    <property type="evidence" value="ECO:0007669"/>
    <property type="project" value="InterPro"/>
</dbReference>
<dbReference type="NCBIfam" id="TIGR00377">
    <property type="entry name" value="ant_ant_sig"/>
    <property type="match status" value="1"/>
</dbReference>
<evidence type="ECO:0000259" key="3">
    <source>
        <dbReference type="PROSITE" id="PS50801"/>
    </source>
</evidence>
<gene>
    <name evidence="4" type="ORF">NIES593_13090</name>
</gene>
<dbReference type="OrthoDB" id="9796076at2"/>
<accession>A0A1U7HFS8</accession>
<dbReference type="PANTHER" id="PTHR33495">
    <property type="entry name" value="ANTI-SIGMA FACTOR ANTAGONIST TM_1081-RELATED-RELATED"/>
    <property type="match status" value="1"/>
</dbReference>
<sequence length="117" mass="13041">MNPVIKILQPSGILDSTKASHFRQEISKLVEDKTDVVVIDFKDVTFMDSSGLGALVLSRELVLSAGAKLFLCAINEQIKMLFELTNVDRVFDIFPSREELEEKILNGSLQLPNDESS</sequence>
<protein>
    <recommendedName>
        <fullName evidence="2">Anti-sigma factor antagonist</fullName>
    </recommendedName>
</protein>
<dbReference type="Proteomes" id="UP000186868">
    <property type="component" value="Unassembled WGS sequence"/>
</dbReference>
<dbReference type="CDD" id="cd07043">
    <property type="entry name" value="STAS_anti-anti-sigma_factors"/>
    <property type="match status" value="1"/>
</dbReference>
<comment type="caution">
    <text evidence="4">The sequence shown here is derived from an EMBL/GenBank/DDBJ whole genome shotgun (WGS) entry which is preliminary data.</text>
</comment>
<dbReference type="STRING" id="1921803.NIES593_13090"/>
<evidence type="ECO:0000313" key="4">
    <source>
        <dbReference type="EMBL" id="OKH22401.1"/>
    </source>
</evidence>
<reference evidence="4 5" key="1">
    <citation type="submission" date="2016-11" db="EMBL/GenBank/DDBJ databases">
        <title>Draft Genome Sequences of Nine Cyanobacterial Strains from Diverse Habitats.</title>
        <authorList>
            <person name="Zhu T."/>
            <person name="Hou S."/>
            <person name="Lu X."/>
            <person name="Hess W.R."/>
        </authorList>
    </citation>
    <scope>NUCLEOTIDE SEQUENCE [LARGE SCALE GENOMIC DNA]</scope>
    <source>
        <strain evidence="4 5">NIES-593</strain>
    </source>
</reference>
<dbReference type="Gene3D" id="3.30.750.24">
    <property type="entry name" value="STAS domain"/>
    <property type="match status" value="1"/>
</dbReference>
<name>A0A1U7HFS8_9CYAN</name>
<dbReference type="EMBL" id="MRCB01000014">
    <property type="protein sequence ID" value="OKH22401.1"/>
    <property type="molecule type" value="Genomic_DNA"/>
</dbReference>
<dbReference type="AlphaFoldDB" id="A0A1U7HFS8"/>
<dbReference type="PANTHER" id="PTHR33495:SF2">
    <property type="entry name" value="ANTI-SIGMA FACTOR ANTAGONIST TM_1081-RELATED"/>
    <property type="match status" value="1"/>
</dbReference>
<dbReference type="RefSeq" id="WP_073600006.1">
    <property type="nucleotide sequence ID" value="NZ_MRCB01000014.1"/>
</dbReference>
<comment type="similarity">
    <text evidence="1 2">Belongs to the anti-sigma-factor antagonist family.</text>
</comment>
<feature type="domain" description="STAS" evidence="3">
    <location>
        <begin position="1"/>
        <end position="107"/>
    </location>
</feature>
<dbReference type="InterPro" id="IPR002645">
    <property type="entry name" value="STAS_dom"/>
</dbReference>
<dbReference type="Pfam" id="PF01740">
    <property type="entry name" value="STAS"/>
    <property type="match status" value="1"/>
</dbReference>
<proteinExistence type="inferred from homology"/>
<evidence type="ECO:0000256" key="1">
    <source>
        <dbReference type="ARBA" id="ARBA00009013"/>
    </source>
</evidence>
<organism evidence="4 5">
    <name type="scientific">Hydrococcus rivularis NIES-593</name>
    <dbReference type="NCBI Taxonomy" id="1921803"/>
    <lineage>
        <taxon>Bacteria</taxon>
        <taxon>Bacillati</taxon>
        <taxon>Cyanobacteriota</taxon>
        <taxon>Cyanophyceae</taxon>
        <taxon>Pleurocapsales</taxon>
        <taxon>Hydrococcaceae</taxon>
        <taxon>Hydrococcus</taxon>
    </lineage>
</organism>